<evidence type="ECO:0000256" key="9">
    <source>
        <dbReference type="ARBA" id="ARBA00022960"/>
    </source>
</evidence>
<dbReference type="InterPro" id="IPR012338">
    <property type="entry name" value="Beta-lactam/transpept-like"/>
</dbReference>
<evidence type="ECO:0000256" key="8">
    <source>
        <dbReference type="ARBA" id="ARBA00022801"/>
    </source>
</evidence>
<feature type="domain" description="Penicillin-binding protein transpeptidase" evidence="15">
    <location>
        <begin position="255"/>
        <end position="592"/>
    </location>
</feature>
<evidence type="ECO:0000256" key="7">
    <source>
        <dbReference type="ARBA" id="ARBA00022692"/>
    </source>
</evidence>
<evidence type="ECO:0000256" key="1">
    <source>
        <dbReference type="ARBA" id="ARBA00004167"/>
    </source>
</evidence>
<keyword evidence="13" id="KW-0961">Cell wall biogenesis/degradation</keyword>
<evidence type="ECO:0000259" key="15">
    <source>
        <dbReference type="Pfam" id="PF00905"/>
    </source>
</evidence>
<evidence type="ECO:0000256" key="12">
    <source>
        <dbReference type="ARBA" id="ARBA00023136"/>
    </source>
</evidence>
<accession>A0A1V9EY81</accession>
<dbReference type="Gene3D" id="3.90.1310.10">
    <property type="entry name" value="Penicillin-binding protein 2a (Domain 2)"/>
    <property type="match status" value="1"/>
</dbReference>
<gene>
    <name evidence="17" type="ORF">A4H97_03620</name>
</gene>
<dbReference type="SUPFAM" id="SSF56601">
    <property type="entry name" value="beta-lactamase/transpeptidase-like"/>
    <property type="match status" value="1"/>
</dbReference>
<dbReference type="InterPro" id="IPR050515">
    <property type="entry name" value="Beta-lactam/transpept"/>
</dbReference>
<keyword evidence="18" id="KW-1185">Reference proteome</keyword>
<evidence type="ECO:0000256" key="4">
    <source>
        <dbReference type="ARBA" id="ARBA00022519"/>
    </source>
</evidence>
<dbReference type="NCBIfam" id="TIGR03423">
    <property type="entry name" value="pbp2_mrdA"/>
    <property type="match status" value="1"/>
</dbReference>
<dbReference type="GO" id="GO:0071555">
    <property type="term" value="P:cell wall organization"/>
    <property type="evidence" value="ECO:0007669"/>
    <property type="project" value="UniProtKB-KW"/>
</dbReference>
<dbReference type="Gene3D" id="3.40.710.10">
    <property type="entry name" value="DD-peptidase/beta-lactamase superfamily"/>
    <property type="match status" value="1"/>
</dbReference>
<keyword evidence="10" id="KW-0573">Peptidoglycan synthesis</keyword>
<dbReference type="InterPro" id="IPR036138">
    <property type="entry name" value="PBP_dimer_sf"/>
</dbReference>
<protein>
    <submittedName>
        <fullName evidence="17">Penicillin-binding protein 2</fullName>
    </submittedName>
</protein>
<evidence type="ECO:0000256" key="6">
    <source>
        <dbReference type="ARBA" id="ARBA00022670"/>
    </source>
</evidence>
<evidence type="ECO:0000313" key="18">
    <source>
        <dbReference type="Proteomes" id="UP000192610"/>
    </source>
</evidence>
<dbReference type="Pfam" id="PF03717">
    <property type="entry name" value="PBP_dimer"/>
    <property type="match status" value="1"/>
</dbReference>
<feature type="transmembrane region" description="Helical" evidence="14">
    <location>
        <begin position="12"/>
        <end position="33"/>
    </location>
</feature>
<dbReference type="GO" id="GO:0008658">
    <property type="term" value="F:penicillin binding"/>
    <property type="evidence" value="ECO:0007669"/>
    <property type="project" value="InterPro"/>
</dbReference>
<keyword evidence="4" id="KW-0997">Cell inner membrane</keyword>
<dbReference type="Proteomes" id="UP000192610">
    <property type="component" value="Unassembled WGS sequence"/>
</dbReference>
<dbReference type="SUPFAM" id="SSF56519">
    <property type="entry name" value="Penicillin binding protein dimerisation domain"/>
    <property type="match status" value="1"/>
</dbReference>
<dbReference type="InterPro" id="IPR001460">
    <property type="entry name" value="PCN-bd_Tpept"/>
</dbReference>
<evidence type="ECO:0000256" key="5">
    <source>
        <dbReference type="ARBA" id="ARBA00022645"/>
    </source>
</evidence>
<comment type="caution">
    <text evidence="17">The sequence shown here is derived from an EMBL/GenBank/DDBJ whole genome shotgun (WGS) entry which is preliminary data.</text>
</comment>
<keyword evidence="8" id="KW-0378">Hydrolase</keyword>
<keyword evidence="6" id="KW-0645">Protease</keyword>
<evidence type="ECO:0000256" key="3">
    <source>
        <dbReference type="ARBA" id="ARBA00022475"/>
    </source>
</evidence>
<proteinExistence type="predicted"/>
<evidence type="ECO:0000256" key="13">
    <source>
        <dbReference type="ARBA" id="ARBA00023316"/>
    </source>
</evidence>
<name>A0A1V9EY81_9BACT</name>
<reference evidence="18" key="1">
    <citation type="submission" date="2016-04" db="EMBL/GenBank/DDBJ databases">
        <authorList>
            <person name="Chen L."/>
            <person name="Zhuang W."/>
            <person name="Wang G."/>
        </authorList>
    </citation>
    <scope>NUCLEOTIDE SEQUENCE [LARGE SCALE GENOMIC DNA]</scope>
    <source>
        <strain evidence="18">17621</strain>
    </source>
</reference>
<dbReference type="GO" id="GO:0006508">
    <property type="term" value="P:proteolysis"/>
    <property type="evidence" value="ECO:0007669"/>
    <property type="project" value="UniProtKB-KW"/>
</dbReference>
<dbReference type="STRING" id="354355.SAMN05660816_00215"/>
<dbReference type="AlphaFoldDB" id="A0A1V9EY81"/>
<dbReference type="GO" id="GO:0009252">
    <property type="term" value="P:peptidoglycan biosynthetic process"/>
    <property type="evidence" value="ECO:0007669"/>
    <property type="project" value="UniProtKB-KW"/>
</dbReference>
<evidence type="ECO:0000259" key="16">
    <source>
        <dbReference type="Pfam" id="PF03717"/>
    </source>
</evidence>
<dbReference type="PANTHER" id="PTHR30627">
    <property type="entry name" value="PEPTIDOGLYCAN D,D-TRANSPEPTIDASE"/>
    <property type="match status" value="1"/>
</dbReference>
<feature type="domain" description="Penicillin-binding protein dimerisation" evidence="16">
    <location>
        <begin position="52"/>
        <end position="218"/>
    </location>
</feature>
<dbReference type="InterPro" id="IPR005311">
    <property type="entry name" value="PBP_dimer"/>
</dbReference>
<evidence type="ECO:0000256" key="10">
    <source>
        <dbReference type="ARBA" id="ARBA00022984"/>
    </source>
</evidence>
<keyword evidence="5" id="KW-0121">Carboxypeptidase</keyword>
<keyword evidence="3" id="KW-1003">Cell membrane</keyword>
<dbReference type="InterPro" id="IPR017790">
    <property type="entry name" value="Penicillin-binding_protein_2"/>
</dbReference>
<organism evidence="17 18">
    <name type="scientific">Niastella yeongjuensis</name>
    <dbReference type="NCBI Taxonomy" id="354355"/>
    <lineage>
        <taxon>Bacteria</taxon>
        <taxon>Pseudomonadati</taxon>
        <taxon>Bacteroidota</taxon>
        <taxon>Chitinophagia</taxon>
        <taxon>Chitinophagales</taxon>
        <taxon>Chitinophagaceae</taxon>
        <taxon>Niastella</taxon>
    </lineage>
</organism>
<evidence type="ECO:0000256" key="2">
    <source>
        <dbReference type="ARBA" id="ARBA00004236"/>
    </source>
</evidence>
<evidence type="ECO:0000313" key="17">
    <source>
        <dbReference type="EMBL" id="OQP50925.1"/>
    </source>
</evidence>
<keyword evidence="7 14" id="KW-0812">Transmembrane</keyword>
<dbReference type="Pfam" id="PF00905">
    <property type="entry name" value="Transpeptidase"/>
    <property type="match status" value="1"/>
</dbReference>
<keyword evidence="11 14" id="KW-1133">Transmembrane helix</keyword>
<dbReference type="OrthoDB" id="9766847at2"/>
<keyword evidence="12 14" id="KW-0472">Membrane</keyword>
<dbReference type="GO" id="GO:0005886">
    <property type="term" value="C:plasma membrane"/>
    <property type="evidence" value="ECO:0007669"/>
    <property type="project" value="UniProtKB-SubCell"/>
</dbReference>
<dbReference type="GO" id="GO:0009002">
    <property type="term" value="F:serine-type D-Ala-D-Ala carboxypeptidase activity"/>
    <property type="evidence" value="ECO:0007669"/>
    <property type="project" value="InterPro"/>
</dbReference>
<dbReference type="EMBL" id="LVXG01000012">
    <property type="protein sequence ID" value="OQP50925.1"/>
    <property type="molecule type" value="Genomic_DNA"/>
</dbReference>
<dbReference type="PANTHER" id="PTHR30627:SF2">
    <property type="entry name" value="PEPTIDOGLYCAN D,D-TRANSPEPTIDASE MRDA"/>
    <property type="match status" value="1"/>
</dbReference>
<dbReference type="RefSeq" id="WP_081199446.1">
    <property type="nucleotide sequence ID" value="NZ_FOCZ01000001.1"/>
</dbReference>
<evidence type="ECO:0000256" key="11">
    <source>
        <dbReference type="ARBA" id="ARBA00022989"/>
    </source>
</evidence>
<sequence length="699" mass="78886">MSVFNQSRSNIIRLIFLGLFLIIIAQLFNLQVIQGKYKVLAMENAVFAKVKYPDRGIIYDRKNRPILNNTIMYDLVVVPNEAKKTDTFGLCEILGIDTAEYNKRIIEARFKNGPYRPSIFEDLLEPQLQARLDENIWKFPGFALVERPVRVYPFNAAAHIMGYIGEADSNIIKRSGGFYHMGDYVGRNGLEAYYERVLMGQRGVEFLLKDNKNRLVGNYEKGRYDTPAVRGRNLHTYIDIELQQLAEKLINGKLGAVVALDPKTGGILAMASGPNYDPNTLTGPNKQKNYSRMVLDVKSPLLNRAIQGFYPPGSTYKPLGALIGLDEGVINQNSGISCTGAYYGCNKVVHCLEHWAGHSANLRLSIAHSCNSFFSDVFRKTIDNPEYRSARTGMVKWTEYMNKFGLGHRIGVDLPSEIGGNVPDTTQYDKEYRRSWNSCTMVTIGIGQDKLTATPLQMANAMAIVANKGYYYIPHFVKNFENETEQDTAMKKYRVKHEVLTHIPNDVYDIVQEGMQDVVEHGTAQVARIPGINMCAKTGTAENKTVLDGRVIQLKDNSMFVCFAPREDPKICVAVVVQNAGYGATWAAPIASLVVEKYLTDSIRAERLPEIKRISEANIIPDYFERLQFKTDSLRARKWFDLTKDSNYIRKYVPRQRITTSAKKQTPPPAAPVVMKPAKDVMINENLYAKRSTTDKRNP</sequence>
<dbReference type="Gene3D" id="3.30.1390.30">
    <property type="entry name" value="Penicillin-binding protein 2a, domain 3"/>
    <property type="match status" value="1"/>
</dbReference>
<evidence type="ECO:0000256" key="14">
    <source>
        <dbReference type="SAM" id="Phobius"/>
    </source>
</evidence>
<comment type="subcellular location">
    <subcellularLocation>
        <location evidence="2">Cell membrane</location>
    </subcellularLocation>
    <subcellularLocation>
        <location evidence="1">Membrane</location>
        <topology evidence="1">Single-pass membrane protein</topology>
    </subcellularLocation>
</comment>
<dbReference type="GO" id="GO:0008360">
    <property type="term" value="P:regulation of cell shape"/>
    <property type="evidence" value="ECO:0007669"/>
    <property type="project" value="UniProtKB-KW"/>
</dbReference>
<dbReference type="GO" id="GO:0071972">
    <property type="term" value="F:peptidoglycan L,D-transpeptidase activity"/>
    <property type="evidence" value="ECO:0007669"/>
    <property type="project" value="TreeGrafter"/>
</dbReference>
<keyword evidence="9" id="KW-0133">Cell shape</keyword>